<evidence type="ECO:0000313" key="2">
    <source>
        <dbReference type="EMBL" id="AFL68969.1"/>
    </source>
</evidence>
<evidence type="ECO:0000256" key="1">
    <source>
        <dbReference type="ARBA" id="ARBA00044755"/>
    </source>
</evidence>
<dbReference type="InterPro" id="IPR007607">
    <property type="entry name" value="BacA/B"/>
</dbReference>
<dbReference type="AlphaFoldDB" id="I3XYE5"/>
<dbReference type="PANTHER" id="PTHR35024">
    <property type="entry name" value="HYPOTHETICAL CYTOSOLIC PROTEIN"/>
    <property type="match status" value="1"/>
</dbReference>
<dbReference type="PANTHER" id="PTHR35024:SF4">
    <property type="entry name" value="POLYMER-FORMING CYTOSKELETAL PROTEIN"/>
    <property type="match status" value="1"/>
</dbReference>
<dbReference type="OrthoDB" id="5327254at2"/>
<dbReference type="HOGENOM" id="CLU_072799_3_0_7"/>
<dbReference type="STRING" id="760154.Sulba_1681"/>
<gene>
    <name evidence="2" type="ordered locus">Sulba_1681</name>
</gene>
<reference evidence="2 3" key="1">
    <citation type="submission" date="2012-06" db="EMBL/GenBank/DDBJ databases">
        <title>Complete sequence of Sulfurospirillum barnesii SES-3.</title>
        <authorList>
            <consortium name="US DOE Joint Genome Institute"/>
            <person name="Lucas S."/>
            <person name="Han J."/>
            <person name="Lapidus A."/>
            <person name="Cheng J.-F."/>
            <person name="Goodwin L."/>
            <person name="Pitluck S."/>
            <person name="Peters L."/>
            <person name="Ovchinnikova G."/>
            <person name="Lu M."/>
            <person name="Detter J.C."/>
            <person name="Han C."/>
            <person name="Tapia R."/>
            <person name="Land M."/>
            <person name="Hauser L."/>
            <person name="Kyrpides N."/>
            <person name="Ivanova N."/>
            <person name="Pagani I."/>
            <person name="Stolz J."/>
            <person name="Arkin A."/>
            <person name="Dehal P."/>
            <person name="Oremland R."/>
            <person name="Saltikov C."/>
            <person name="Basu P."/>
            <person name="Hollibaugh J."/>
            <person name="Newman D."/>
            <person name="Stolyar S."/>
            <person name="Hazen T."/>
            <person name="Woyke T."/>
        </authorList>
    </citation>
    <scope>NUCLEOTIDE SEQUENCE [LARGE SCALE GENOMIC DNA]</scope>
    <source>
        <strain evidence="3">ATCC 700032 / DSM 10660 / SES-3</strain>
    </source>
</reference>
<dbReference type="KEGG" id="sba:Sulba_1681"/>
<organism evidence="2 3">
    <name type="scientific">Sulfurospirillum barnesii (strain ATCC 700032 / DSM 10660 / SES-3)</name>
    <dbReference type="NCBI Taxonomy" id="760154"/>
    <lineage>
        <taxon>Bacteria</taxon>
        <taxon>Pseudomonadati</taxon>
        <taxon>Campylobacterota</taxon>
        <taxon>Epsilonproteobacteria</taxon>
        <taxon>Campylobacterales</taxon>
        <taxon>Sulfurospirillaceae</taxon>
        <taxon>Sulfurospirillum</taxon>
    </lineage>
</organism>
<comment type="similarity">
    <text evidence="1">Belongs to the bactofilin family.</text>
</comment>
<proteinExistence type="inferred from homology"/>
<dbReference type="eggNOG" id="COG1664">
    <property type="taxonomic scope" value="Bacteria"/>
</dbReference>
<protein>
    <submittedName>
        <fullName evidence="2">Integral membrane protein CcmA involved in cell shape determination</fullName>
    </submittedName>
</protein>
<accession>I3XYE5</accession>
<dbReference type="EMBL" id="CP003333">
    <property type="protein sequence ID" value="AFL68969.1"/>
    <property type="molecule type" value="Genomic_DNA"/>
</dbReference>
<name>I3XYE5_SULBS</name>
<sequence>MGIFNKADQCTIPASETTIIASGAKVEGVFKCQTRLHVDGEIIGKVLSDSIVTIGKQGCISGEIHASRLIVNGLFEGNADCENVEVLEGGKFLGKVFSKELVIEAKAIFEGESKIKTESMQTLTYEEQRD</sequence>
<keyword evidence="3" id="KW-1185">Reference proteome</keyword>
<dbReference type="RefSeq" id="WP_014769845.1">
    <property type="nucleotide sequence ID" value="NC_018002.1"/>
</dbReference>
<dbReference type="PATRIC" id="fig|760154.4.peg.1682"/>
<evidence type="ECO:0000313" key="3">
    <source>
        <dbReference type="Proteomes" id="UP000006176"/>
    </source>
</evidence>
<dbReference type="Proteomes" id="UP000006176">
    <property type="component" value="Chromosome"/>
</dbReference>
<dbReference type="Pfam" id="PF04519">
    <property type="entry name" value="Bactofilin"/>
    <property type="match status" value="1"/>
</dbReference>